<proteinExistence type="predicted"/>
<dbReference type="GeneID" id="103511629"/>
<evidence type="ECO:0000313" key="3">
    <source>
        <dbReference type="Proteomes" id="UP000079169"/>
    </source>
</evidence>
<evidence type="ECO:0000256" key="1">
    <source>
        <dbReference type="SAM" id="Coils"/>
    </source>
</evidence>
<keyword evidence="1" id="KW-0175">Coiled coil</keyword>
<name>A0A1S3D515_DIACI</name>
<feature type="compositionally biased region" description="Polar residues" evidence="2">
    <location>
        <begin position="198"/>
        <end position="208"/>
    </location>
</feature>
<dbReference type="AlphaFoldDB" id="A0A1S3D515"/>
<feature type="compositionally biased region" description="Polar residues" evidence="2">
    <location>
        <begin position="1"/>
        <end position="14"/>
    </location>
</feature>
<accession>A0A1S3D515</accession>
<dbReference type="PaxDb" id="121845-A0A1S3D515"/>
<organism evidence="3 4">
    <name type="scientific">Diaphorina citri</name>
    <name type="common">Asian citrus psyllid</name>
    <dbReference type="NCBI Taxonomy" id="121845"/>
    <lineage>
        <taxon>Eukaryota</taxon>
        <taxon>Metazoa</taxon>
        <taxon>Ecdysozoa</taxon>
        <taxon>Arthropoda</taxon>
        <taxon>Hexapoda</taxon>
        <taxon>Insecta</taxon>
        <taxon>Pterygota</taxon>
        <taxon>Neoptera</taxon>
        <taxon>Paraneoptera</taxon>
        <taxon>Hemiptera</taxon>
        <taxon>Sternorrhyncha</taxon>
        <taxon>Psylloidea</taxon>
        <taxon>Psyllidae</taxon>
        <taxon>Diaphorininae</taxon>
        <taxon>Diaphorina</taxon>
    </lineage>
</organism>
<feature type="compositionally biased region" description="Polar residues" evidence="2">
    <location>
        <begin position="175"/>
        <end position="191"/>
    </location>
</feature>
<feature type="region of interest" description="Disordered" evidence="2">
    <location>
        <begin position="1"/>
        <end position="35"/>
    </location>
</feature>
<sequence length="271" mass="29435">MPTNNSTGKNSPTVQEDYPAFPAYRQDEDYSSNTPYVVNGIDEERKGRFSVVKHPNMSALVTDANNQFITGRTESEEYLPPISTSLPPSSNANTGAINTSLVPSNTSNRVATADSSCEQLKQLLKRQQMELEKLQQRHREEIEALCRNIGIGCALPPPPPTVSRHTLYTLQFPQQGASGNQTMNGSSNGQGSLEGYSTAPQSPEQTRAGSPDCSGGLIYRPTASVVQCAPNGNTPPPLYYQPPPLRFVYDAFYLCLAFLLESQPASSSSLL</sequence>
<evidence type="ECO:0000256" key="2">
    <source>
        <dbReference type="SAM" id="MobiDB-lite"/>
    </source>
</evidence>
<evidence type="ECO:0000313" key="4">
    <source>
        <dbReference type="RefSeq" id="XP_008474577.2"/>
    </source>
</evidence>
<dbReference type="Proteomes" id="UP000079169">
    <property type="component" value="Unplaced"/>
</dbReference>
<dbReference type="RefSeq" id="XP_008474577.2">
    <property type="nucleotide sequence ID" value="XM_008476355.2"/>
</dbReference>
<protein>
    <submittedName>
        <fullName evidence="4">Uncharacterized protein LOC103511629</fullName>
    </submittedName>
</protein>
<keyword evidence="3" id="KW-1185">Reference proteome</keyword>
<feature type="region of interest" description="Disordered" evidence="2">
    <location>
        <begin position="175"/>
        <end position="213"/>
    </location>
</feature>
<feature type="coiled-coil region" evidence="1">
    <location>
        <begin position="117"/>
        <end position="148"/>
    </location>
</feature>
<gene>
    <name evidence="4" type="primary">LOC103511629</name>
</gene>
<dbReference type="KEGG" id="dci:103511629"/>
<reference evidence="4" key="1">
    <citation type="submission" date="2025-08" db="UniProtKB">
        <authorList>
            <consortium name="RefSeq"/>
        </authorList>
    </citation>
    <scope>IDENTIFICATION</scope>
</reference>